<dbReference type="OrthoDB" id="2990216at2"/>
<dbReference type="AlphaFoldDB" id="A0A4R3L4B7"/>
<protein>
    <submittedName>
        <fullName evidence="1">Uncharacterized protein</fullName>
    </submittedName>
</protein>
<dbReference type="RefSeq" id="WP_131924528.1">
    <property type="nucleotide sequence ID" value="NZ_SMAG01000004.1"/>
</dbReference>
<evidence type="ECO:0000313" key="1">
    <source>
        <dbReference type="EMBL" id="TCS94142.1"/>
    </source>
</evidence>
<evidence type="ECO:0000313" key="2">
    <source>
        <dbReference type="Proteomes" id="UP000294937"/>
    </source>
</evidence>
<organism evidence="1 2">
    <name type="scientific">Hazenella coriacea</name>
    <dbReference type="NCBI Taxonomy" id="1179467"/>
    <lineage>
        <taxon>Bacteria</taxon>
        <taxon>Bacillati</taxon>
        <taxon>Bacillota</taxon>
        <taxon>Bacilli</taxon>
        <taxon>Bacillales</taxon>
        <taxon>Thermoactinomycetaceae</taxon>
        <taxon>Hazenella</taxon>
    </lineage>
</organism>
<accession>A0A4R3L4B7</accession>
<dbReference type="EMBL" id="SMAG01000004">
    <property type="protein sequence ID" value="TCS94142.1"/>
    <property type="molecule type" value="Genomic_DNA"/>
</dbReference>
<sequence>MAKVISLEQVRDQHMERVRRQALSHFPWSEMENITTDFVDPMTRFWSEQKKSILLDLIYRLGFEAYVYGILEAKRVRIDQRYLIPNHQLEDVYRLFYQEECQQLIHEVADDFSIWQWLDEWRCESLFILLEHLVQVLFVLGARQRFYA</sequence>
<keyword evidence="2" id="KW-1185">Reference proteome</keyword>
<comment type="caution">
    <text evidence="1">The sequence shown here is derived from an EMBL/GenBank/DDBJ whole genome shotgun (WGS) entry which is preliminary data.</text>
</comment>
<gene>
    <name evidence="1" type="ORF">EDD58_1048</name>
</gene>
<name>A0A4R3L4B7_9BACL</name>
<reference evidence="1 2" key="1">
    <citation type="submission" date="2019-03" db="EMBL/GenBank/DDBJ databases">
        <title>Genomic Encyclopedia of Type Strains, Phase IV (KMG-IV): sequencing the most valuable type-strain genomes for metagenomic binning, comparative biology and taxonomic classification.</title>
        <authorList>
            <person name="Goeker M."/>
        </authorList>
    </citation>
    <scope>NUCLEOTIDE SEQUENCE [LARGE SCALE GENOMIC DNA]</scope>
    <source>
        <strain evidence="1 2">DSM 45707</strain>
    </source>
</reference>
<dbReference type="Proteomes" id="UP000294937">
    <property type="component" value="Unassembled WGS sequence"/>
</dbReference>
<proteinExistence type="predicted"/>